<dbReference type="Pfam" id="PF01636">
    <property type="entry name" value="APH"/>
    <property type="match status" value="1"/>
</dbReference>
<dbReference type="SUPFAM" id="SSF56112">
    <property type="entry name" value="Protein kinase-like (PK-like)"/>
    <property type="match status" value="1"/>
</dbReference>
<dbReference type="RefSeq" id="WP_201373939.1">
    <property type="nucleotide sequence ID" value="NZ_BNJG01000002.1"/>
</dbReference>
<dbReference type="InterPro" id="IPR011009">
    <property type="entry name" value="Kinase-like_dom_sf"/>
</dbReference>
<gene>
    <name evidence="2" type="ORF">KSB_60390</name>
</gene>
<organism evidence="2 3">
    <name type="scientific">Ktedonobacter robiniae</name>
    <dbReference type="NCBI Taxonomy" id="2778365"/>
    <lineage>
        <taxon>Bacteria</taxon>
        <taxon>Bacillati</taxon>
        <taxon>Chloroflexota</taxon>
        <taxon>Ktedonobacteria</taxon>
        <taxon>Ktedonobacterales</taxon>
        <taxon>Ktedonobacteraceae</taxon>
        <taxon>Ktedonobacter</taxon>
    </lineage>
</organism>
<evidence type="ECO:0000313" key="3">
    <source>
        <dbReference type="Proteomes" id="UP000654345"/>
    </source>
</evidence>
<protein>
    <recommendedName>
        <fullName evidence="1">Aminoglycoside phosphotransferase domain-containing protein</fullName>
    </recommendedName>
</protein>
<accession>A0ABQ3UY30</accession>
<dbReference type="Gene3D" id="3.90.1200.10">
    <property type="match status" value="1"/>
</dbReference>
<dbReference type="Proteomes" id="UP000654345">
    <property type="component" value="Unassembled WGS sequence"/>
</dbReference>
<dbReference type="EMBL" id="BNJG01000002">
    <property type="protein sequence ID" value="GHO57564.1"/>
    <property type="molecule type" value="Genomic_DNA"/>
</dbReference>
<feature type="domain" description="Aminoglycoside phosphotransferase" evidence="1">
    <location>
        <begin position="41"/>
        <end position="247"/>
    </location>
</feature>
<sequence>MKYPNSSNEMKQQQWAHRQEIKHYLKKMHRSPEHLQAYQILQGGVSGAATYRLQMTGEELILKLTRTDSERIVQERAQRELSCYQILVPRLPLCVPHMLAHVRDAQAIALLLRAYEPSAHPIEWQEWQYLKVAEQLGQLHASFWKNTEQIAQFSWLHRQQWTLSARQMQDAAQQWKALQDDPLFQPLIPRQRYQWLIRLLPLMEGMQSLLTSFPLTVCHGDCHIDNLLRDEQGQLIWADWQEVGVGLGPGDLSFFFQRAWQAGGTVPFEEMITIYHQQLEAETKEQIPFALLHQVLDAFELRSWLLDWPSYLMYVSPQWLAGLFNRIDLLASRLHLVAQERTNK</sequence>
<dbReference type="InterPro" id="IPR002575">
    <property type="entry name" value="Aminoglycoside_PTrfase"/>
</dbReference>
<evidence type="ECO:0000313" key="2">
    <source>
        <dbReference type="EMBL" id="GHO57564.1"/>
    </source>
</evidence>
<keyword evidence="3" id="KW-1185">Reference proteome</keyword>
<evidence type="ECO:0000259" key="1">
    <source>
        <dbReference type="Pfam" id="PF01636"/>
    </source>
</evidence>
<proteinExistence type="predicted"/>
<reference evidence="2 3" key="1">
    <citation type="journal article" date="2021" name="Int. J. Syst. Evol. Microbiol.">
        <title>Reticulibacter mediterranei gen. nov., sp. nov., within the new family Reticulibacteraceae fam. nov., and Ktedonospora formicarum gen. nov., sp. nov., Ktedonobacter robiniae sp. nov., Dictyobacter formicarum sp. nov. and Dictyobacter arantiisoli sp. nov., belonging to the class Ktedonobacteria.</title>
        <authorList>
            <person name="Yabe S."/>
            <person name="Zheng Y."/>
            <person name="Wang C.M."/>
            <person name="Sakai Y."/>
            <person name="Abe K."/>
            <person name="Yokota A."/>
            <person name="Donadio S."/>
            <person name="Cavaletti L."/>
            <person name="Monciardini P."/>
        </authorList>
    </citation>
    <scope>NUCLEOTIDE SEQUENCE [LARGE SCALE GENOMIC DNA]</scope>
    <source>
        <strain evidence="2 3">SOSP1-30</strain>
    </source>
</reference>
<name>A0ABQ3UY30_9CHLR</name>
<comment type="caution">
    <text evidence="2">The sequence shown here is derived from an EMBL/GenBank/DDBJ whole genome shotgun (WGS) entry which is preliminary data.</text>
</comment>